<name>A0A2P1JXV2_9CAUD</name>
<proteinExistence type="predicted"/>
<keyword evidence="2" id="KW-1185">Reference proteome</keyword>
<dbReference type="Proteomes" id="UP000241290">
    <property type="component" value="Genome"/>
</dbReference>
<reference evidence="2" key="1">
    <citation type="submission" date="2018-02" db="EMBL/GenBank/DDBJ databases">
        <authorList>
            <person name="Cohen D.B."/>
            <person name="Kent A.D."/>
        </authorList>
    </citation>
    <scope>NUCLEOTIDE SEQUENCE [LARGE SCALE GENOMIC DNA]</scope>
</reference>
<protein>
    <submittedName>
        <fullName evidence="1">Uncharacterized protein</fullName>
    </submittedName>
</protein>
<dbReference type="EMBL" id="MG962366">
    <property type="protein sequence ID" value="AVO25142.1"/>
    <property type="molecule type" value="Genomic_DNA"/>
</dbReference>
<sequence>MTSLNYGGPPIASDGKTVGYVEYLNSVKAGAMTQAQVDTQIANALAGYATTAYVDQQDALLAMTTYVDSRDALKVPLTQRGQANGVATLVSSKVPVAQLPTTTQNWARGPYVPSGFNTGNITASGSEVTLYTMTVNDPGYPYKILAWGYSEAQTSDATTTGLVYVRQTSTAGTILAIGQTKMQLDWGDCVWGPTGNGTVLTGNTTLYIRGLRQQGSGSITFSNFKANCCAIAVPA</sequence>
<accession>A0A2P1JXV2</accession>
<dbReference type="RefSeq" id="YP_010059246.1">
    <property type="nucleotide sequence ID" value="NC_054724.1"/>
</dbReference>
<evidence type="ECO:0000313" key="2">
    <source>
        <dbReference type="Proteomes" id="UP000241290"/>
    </source>
</evidence>
<gene>
    <name evidence="1" type="primary">224</name>
    <name evidence="1" type="ORF">SEA_FINCH_224</name>
</gene>
<dbReference type="KEGG" id="vg:64766477"/>
<organism evidence="1 2">
    <name type="scientific">Rhodococcus phage Finch</name>
    <dbReference type="NCBI Taxonomy" id="2094144"/>
    <lineage>
        <taxon>Viruses</taxon>
        <taxon>Duplodnaviria</taxon>
        <taxon>Heunggongvirae</taxon>
        <taxon>Uroviricota</taxon>
        <taxon>Caudoviricetes</taxon>
        <taxon>Finchvirus</taxon>
        <taxon>Finchvirus finch</taxon>
    </lineage>
</organism>
<dbReference type="GeneID" id="64766477"/>
<evidence type="ECO:0000313" key="1">
    <source>
        <dbReference type="EMBL" id="AVO25142.1"/>
    </source>
</evidence>